<gene>
    <name evidence="1" type="ORF">CWI37_0445p0010</name>
</gene>
<protein>
    <submittedName>
        <fullName evidence="1">Uncharacterized protein</fullName>
    </submittedName>
</protein>
<proteinExistence type="predicted"/>
<dbReference type="AlphaFoldDB" id="A0A4Q9L4X6"/>
<comment type="caution">
    <text evidence="1">The sequence shown here is derived from an EMBL/GenBank/DDBJ whole genome shotgun (WGS) entry which is preliminary data.</text>
</comment>
<evidence type="ECO:0000313" key="2">
    <source>
        <dbReference type="Proteomes" id="UP000292362"/>
    </source>
</evidence>
<accession>A0A4Q9L4X6</accession>
<name>A0A4Q9L4X6_9MICR</name>
<organism evidence="1 2">
    <name type="scientific">Hamiltosporidium tvaerminnensis</name>
    <dbReference type="NCBI Taxonomy" id="1176355"/>
    <lineage>
        <taxon>Eukaryota</taxon>
        <taxon>Fungi</taxon>
        <taxon>Fungi incertae sedis</taxon>
        <taxon>Microsporidia</taxon>
        <taxon>Dubosqiidae</taxon>
        <taxon>Hamiltosporidium</taxon>
    </lineage>
</organism>
<feature type="non-terminal residue" evidence="1">
    <location>
        <position position="68"/>
    </location>
</feature>
<sequence>MPSIPVVNKPVKMRLKEDGSIEVKPSNKIISTILTSFPNKKSTYILETNSWKINIEIYEDFCKKLRQN</sequence>
<reference evidence="1 2" key="1">
    <citation type="submission" date="2017-12" db="EMBL/GenBank/DDBJ databases">
        <authorList>
            <person name="Pombert J.-F."/>
            <person name="Haag K.L."/>
            <person name="Ebert D."/>
        </authorList>
    </citation>
    <scope>NUCLEOTIDE SEQUENCE [LARGE SCALE GENOMIC DNA]</scope>
    <source>
        <strain evidence="1">FI-OER-3-3</strain>
    </source>
</reference>
<dbReference type="VEuPathDB" id="MicrosporidiaDB:CWI37_0445p0010"/>
<evidence type="ECO:0000313" key="1">
    <source>
        <dbReference type="EMBL" id="TBU02613.1"/>
    </source>
</evidence>
<dbReference type="Proteomes" id="UP000292362">
    <property type="component" value="Unassembled WGS sequence"/>
</dbReference>
<dbReference type="EMBL" id="PITJ01000445">
    <property type="protein sequence ID" value="TBU02613.1"/>
    <property type="molecule type" value="Genomic_DNA"/>
</dbReference>